<keyword evidence="4 6" id="KW-0687">Ribonucleoprotein</keyword>
<comment type="caution">
    <text evidence="9">The sequence shown here is derived from an EMBL/GenBank/DDBJ whole genome shotgun (WGS) entry which is preliminary data.</text>
</comment>
<evidence type="ECO:0000256" key="6">
    <source>
        <dbReference type="HAMAP-Rule" id="MF_01342"/>
    </source>
</evidence>
<evidence type="ECO:0000256" key="8">
    <source>
        <dbReference type="RuleBase" id="RU004414"/>
    </source>
</evidence>
<keyword evidence="3 6" id="KW-0689">Ribosomal protein</keyword>
<protein>
    <recommendedName>
        <fullName evidence="5 6">Large ribosomal subunit protein uL16</fullName>
    </recommendedName>
</protein>
<dbReference type="SUPFAM" id="SSF54686">
    <property type="entry name" value="Ribosomal protein L16p/L10e"/>
    <property type="match status" value="1"/>
</dbReference>
<dbReference type="NCBIfam" id="TIGR01164">
    <property type="entry name" value="rplP_bact"/>
    <property type="match status" value="1"/>
</dbReference>
<dbReference type="PANTHER" id="PTHR12220">
    <property type="entry name" value="50S/60S RIBOSOMAL PROTEIN L16"/>
    <property type="match status" value="1"/>
</dbReference>
<comment type="subunit">
    <text evidence="6 8">Part of the 50S ribosomal subunit.</text>
</comment>
<dbReference type="InterPro" id="IPR047873">
    <property type="entry name" value="Ribosomal_uL16"/>
</dbReference>
<dbReference type="GO" id="GO:0003735">
    <property type="term" value="F:structural constituent of ribosome"/>
    <property type="evidence" value="ECO:0007669"/>
    <property type="project" value="InterPro"/>
</dbReference>
<reference evidence="9 10" key="1">
    <citation type="journal article" date="2016" name="Nat. Commun.">
        <title>Thousands of microbial genomes shed light on interconnected biogeochemical processes in an aquifer system.</title>
        <authorList>
            <person name="Anantharaman K."/>
            <person name="Brown C.T."/>
            <person name="Hug L.A."/>
            <person name="Sharon I."/>
            <person name="Castelle C.J."/>
            <person name="Probst A.J."/>
            <person name="Thomas B.C."/>
            <person name="Singh A."/>
            <person name="Wilkins M.J."/>
            <person name="Karaoz U."/>
            <person name="Brodie E.L."/>
            <person name="Williams K.H."/>
            <person name="Hubbard S.S."/>
            <person name="Banfield J.F."/>
        </authorList>
    </citation>
    <scope>NUCLEOTIDE SEQUENCE [LARGE SCALE GENOMIC DNA]</scope>
</reference>
<evidence type="ECO:0000256" key="7">
    <source>
        <dbReference type="RuleBase" id="RU004413"/>
    </source>
</evidence>
<dbReference type="Proteomes" id="UP000178570">
    <property type="component" value="Unassembled WGS sequence"/>
</dbReference>
<sequence>MLAPKKMKHKKWNRGRSRSRLVETRGKDLAFGEFGLQALEAVWMTANQIESARKVISKYVKKGGKMWIRIFPDKPVTQKPPEVTMGSGKGAVDHYVFPVKPGRVIFEVSGVSKDLAEKALNQAGYKLPFKTKIISE</sequence>
<gene>
    <name evidence="6" type="primary">rplP</name>
    <name evidence="9" type="ORF">A2570_02850</name>
</gene>
<dbReference type="InterPro" id="IPR016180">
    <property type="entry name" value="Ribosomal_uL16_dom"/>
</dbReference>
<comment type="similarity">
    <text evidence="1 6 7">Belongs to the universal ribosomal protein uL16 family.</text>
</comment>
<comment type="function">
    <text evidence="6 8">Binds 23S rRNA and is also seen to make contacts with the A and possibly P site tRNAs.</text>
</comment>
<evidence type="ECO:0000256" key="2">
    <source>
        <dbReference type="ARBA" id="ARBA00022555"/>
    </source>
</evidence>
<evidence type="ECO:0000256" key="4">
    <source>
        <dbReference type="ARBA" id="ARBA00023274"/>
    </source>
</evidence>
<dbReference type="InterPro" id="IPR036920">
    <property type="entry name" value="Ribosomal_uL16_sf"/>
</dbReference>
<accession>A0A1G1XJR8</accession>
<evidence type="ECO:0000313" key="10">
    <source>
        <dbReference type="Proteomes" id="UP000178570"/>
    </source>
</evidence>
<dbReference type="Gene3D" id="3.90.1170.10">
    <property type="entry name" value="Ribosomal protein L10e/L16"/>
    <property type="match status" value="1"/>
</dbReference>
<evidence type="ECO:0000256" key="1">
    <source>
        <dbReference type="ARBA" id="ARBA00008931"/>
    </source>
</evidence>
<dbReference type="EMBL" id="MHHY01000009">
    <property type="protein sequence ID" value="OGY40201.1"/>
    <property type="molecule type" value="Genomic_DNA"/>
</dbReference>
<dbReference type="GO" id="GO:0000049">
    <property type="term" value="F:tRNA binding"/>
    <property type="evidence" value="ECO:0007669"/>
    <property type="project" value="UniProtKB-KW"/>
</dbReference>
<dbReference type="GO" id="GO:0005840">
    <property type="term" value="C:ribosome"/>
    <property type="evidence" value="ECO:0007669"/>
    <property type="project" value="UniProtKB-KW"/>
</dbReference>
<dbReference type="PANTHER" id="PTHR12220:SF13">
    <property type="entry name" value="LARGE RIBOSOMAL SUBUNIT PROTEIN UL16M"/>
    <property type="match status" value="1"/>
</dbReference>
<dbReference type="HAMAP" id="MF_01342">
    <property type="entry name" value="Ribosomal_uL16"/>
    <property type="match status" value="1"/>
</dbReference>
<dbReference type="PRINTS" id="PR00060">
    <property type="entry name" value="RIBOSOMALL16"/>
</dbReference>
<dbReference type="GO" id="GO:1990904">
    <property type="term" value="C:ribonucleoprotein complex"/>
    <property type="evidence" value="ECO:0007669"/>
    <property type="project" value="UniProtKB-KW"/>
</dbReference>
<evidence type="ECO:0000256" key="5">
    <source>
        <dbReference type="ARBA" id="ARBA00035198"/>
    </source>
</evidence>
<proteinExistence type="inferred from homology"/>
<dbReference type="STRING" id="1797529.A2570_02850"/>
<name>A0A1G1XJR8_9BACT</name>
<dbReference type="Pfam" id="PF00252">
    <property type="entry name" value="Ribosomal_L16"/>
    <property type="match status" value="1"/>
</dbReference>
<dbReference type="InterPro" id="IPR020798">
    <property type="entry name" value="Ribosomal_uL16_CS"/>
</dbReference>
<dbReference type="FunFam" id="3.90.1170.10:FF:000001">
    <property type="entry name" value="50S ribosomal protein L16"/>
    <property type="match status" value="1"/>
</dbReference>
<keyword evidence="2 6" id="KW-0820">tRNA-binding</keyword>
<dbReference type="GO" id="GO:0006412">
    <property type="term" value="P:translation"/>
    <property type="evidence" value="ECO:0007669"/>
    <property type="project" value="UniProtKB-UniRule"/>
</dbReference>
<dbReference type="PROSITE" id="PS00586">
    <property type="entry name" value="RIBOSOMAL_L16_1"/>
    <property type="match status" value="1"/>
</dbReference>
<organism evidence="9 10">
    <name type="scientific">Candidatus Brennerbacteria bacterium RIFOXYD1_FULL_41_16</name>
    <dbReference type="NCBI Taxonomy" id="1797529"/>
    <lineage>
        <taxon>Bacteria</taxon>
        <taxon>Candidatus Brenneribacteriota</taxon>
    </lineage>
</organism>
<keyword evidence="6 8" id="KW-0699">rRNA-binding</keyword>
<evidence type="ECO:0000256" key="3">
    <source>
        <dbReference type="ARBA" id="ARBA00022980"/>
    </source>
</evidence>
<dbReference type="CDD" id="cd01433">
    <property type="entry name" value="Ribosomal_L16_L10e"/>
    <property type="match status" value="1"/>
</dbReference>
<dbReference type="InterPro" id="IPR000114">
    <property type="entry name" value="Ribosomal_uL16_bact-type"/>
</dbReference>
<evidence type="ECO:0000313" key="9">
    <source>
        <dbReference type="EMBL" id="OGY40201.1"/>
    </source>
</evidence>
<dbReference type="AlphaFoldDB" id="A0A1G1XJR8"/>
<dbReference type="GO" id="GO:0019843">
    <property type="term" value="F:rRNA binding"/>
    <property type="evidence" value="ECO:0007669"/>
    <property type="project" value="UniProtKB-UniRule"/>
</dbReference>
<keyword evidence="6 8" id="KW-0694">RNA-binding</keyword>